<keyword evidence="5" id="KW-1185">Reference proteome</keyword>
<gene>
    <name evidence="4" type="ORF">PHAECO_LOCUS2653</name>
</gene>
<dbReference type="Pfam" id="PF00443">
    <property type="entry name" value="UCH"/>
    <property type="match status" value="1"/>
</dbReference>
<evidence type="ECO:0000313" key="5">
    <source>
        <dbReference type="Proteomes" id="UP001153737"/>
    </source>
</evidence>
<dbReference type="AlphaFoldDB" id="A0A9N9SCW0"/>
<dbReference type="OrthoDB" id="10009867at2759"/>
<dbReference type="InterPro" id="IPR038765">
    <property type="entry name" value="Papain-like_cys_pep_sf"/>
</dbReference>
<dbReference type="SUPFAM" id="SSF54001">
    <property type="entry name" value="Cysteine proteinases"/>
    <property type="match status" value="1"/>
</dbReference>
<protein>
    <recommendedName>
        <fullName evidence="2">ubiquitinyl hydrolase 1</fullName>
        <ecNumber evidence="2">3.4.19.12</ecNumber>
    </recommendedName>
</protein>
<dbReference type="PANTHER" id="PTHR21646:SF23">
    <property type="entry name" value="UBIQUITIN CARBOXYL-TERMINAL HYDROLASE USP2"/>
    <property type="match status" value="1"/>
</dbReference>
<dbReference type="Proteomes" id="UP001153737">
    <property type="component" value="Chromosome 11"/>
</dbReference>
<proteinExistence type="predicted"/>
<dbReference type="CDD" id="cd02674">
    <property type="entry name" value="Peptidase_C19R"/>
    <property type="match status" value="1"/>
</dbReference>
<evidence type="ECO:0000259" key="3">
    <source>
        <dbReference type="PROSITE" id="PS50235"/>
    </source>
</evidence>
<organism evidence="4 5">
    <name type="scientific">Phaedon cochleariae</name>
    <name type="common">Mustard beetle</name>
    <dbReference type="NCBI Taxonomy" id="80249"/>
    <lineage>
        <taxon>Eukaryota</taxon>
        <taxon>Metazoa</taxon>
        <taxon>Ecdysozoa</taxon>
        <taxon>Arthropoda</taxon>
        <taxon>Hexapoda</taxon>
        <taxon>Insecta</taxon>
        <taxon>Pterygota</taxon>
        <taxon>Neoptera</taxon>
        <taxon>Endopterygota</taxon>
        <taxon>Coleoptera</taxon>
        <taxon>Polyphaga</taxon>
        <taxon>Cucujiformia</taxon>
        <taxon>Chrysomeloidea</taxon>
        <taxon>Chrysomelidae</taxon>
        <taxon>Chrysomelinae</taxon>
        <taxon>Chrysomelini</taxon>
        <taxon>Phaedon</taxon>
    </lineage>
</organism>
<dbReference type="InterPro" id="IPR001394">
    <property type="entry name" value="Peptidase_C19_UCH"/>
</dbReference>
<dbReference type="GO" id="GO:0016579">
    <property type="term" value="P:protein deubiquitination"/>
    <property type="evidence" value="ECO:0007669"/>
    <property type="project" value="InterPro"/>
</dbReference>
<dbReference type="EC" id="3.4.19.12" evidence="2"/>
<reference evidence="4" key="1">
    <citation type="submission" date="2022-01" db="EMBL/GenBank/DDBJ databases">
        <authorList>
            <person name="King R."/>
        </authorList>
    </citation>
    <scope>NUCLEOTIDE SEQUENCE</scope>
</reference>
<evidence type="ECO:0000256" key="2">
    <source>
        <dbReference type="ARBA" id="ARBA00012759"/>
    </source>
</evidence>
<accession>A0A9N9SCW0</accession>
<dbReference type="InterPro" id="IPR028889">
    <property type="entry name" value="USP"/>
</dbReference>
<dbReference type="InterPro" id="IPR050185">
    <property type="entry name" value="Ub_carboxyl-term_hydrolase"/>
</dbReference>
<dbReference type="Gene3D" id="3.90.70.10">
    <property type="entry name" value="Cysteine proteinases"/>
    <property type="match status" value="1"/>
</dbReference>
<dbReference type="GO" id="GO:0004843">
    <property type="term" value="F:cysteine-type deubiquitinase activity"/>
    <property type="evidence" value="ECO:0007669"/>
    <property type="project" value="UniProtKB-EC"/>
</dbReference>
<feature type="domain" description="USP" evidence="3">
    <location>
        <begin position="47"/>
        <end position="350"/>
    </location>
</feature>
<evidence type="ECO:0000313" key="4">
    <source>
        <dbReference type="EMBL" id="CAG9814770.1"/>
    </source>
</evidence>
<sequence length="350" mass="40480">MKEIAANAKIRQIRDEFAEVEEERLVKRKPLKEKFENNKRERDMCITAVKNFKAAIAQYDEEIAHCDSKIKRNEKYLAPVSHDPAFAEVIKELWSEDSTDQGFNMNSLKCTIQNFAPCFIGNAQQDAQEFMRSLLLGLHEDINKVIEKSDSEFTDIVEIVDVNEKALESWSRFLKVENSEIVNNFVGLLKSSLKCTYRGYSSVTFDPFWDLSLPIPQRTRQLSLFHCLVSFTREESLDGEDKPTCSKCKERRKCTKSLSIQRFPEILVFHLKRFSLDLFVEKLNVTVDFPLKKLDMSYYAADGSVPFHYDLYAISNHSGTINSGRTVSFLLRLEPHVIKETSDTFLPEEK</sequence>
<dbReference type="EMBL" id="OU896717">
    <property type="protein sequence ID" value="CAG9814770.1"/>
    <property type="molecule type" value="Genomic_DNA"/>
</dbReference>
<dbReference type="PROSITE" id="PS50235">
    <property type="entry name" value="USP_3"/>
    <property type="match status" value="1"/>
</dbReference>
<name>A0A9N9SCW0_PHACE</name>
<comment type="catalytic activity">
    <reaction evidence="1">
        <text>Thiol-dependent hydrolysis of ester, thioester, amide, peptide and isopeptide bonds formed by the C-terminal Gly of ubiquitin (a 76-residue protein attached to proteins as an intracellular targeting signal).</text>
        <dbReference type="EC" id="3.4.19.12"/>
    </reaction>
</comment>
<evidence type="ECO:0000256" key="1">
    <source>
        <dbReference type="ARBA" id="ARBA00000707"/>
    </source>
</evidence>
<dbReference type="PANTHER" id="PTHR21646">
    <property type="entry name" value="UBIQUITIN CARBOXYL-TERMINAL HYDROLASE"/>
    <property type="match status" value="1"/>
</dbReference>
<reference evidence="4" key="2">
    <citation type="submission" date="2022-10" db="EMBL/GenBank/DDBJ databases">
        <authorList>
            <consortium name="ENA_rothamsted_submissions"/>
            <consortium name="culmorum"/>
            <person name="King R."/>
        </authorList>
    </citation>
    <scope>NUCLEOTIDE SEQUENCE</scope>
</reference>